<sequence>MPAITKDRFVKSMPTPARIYPRSLGTQDVKRLGLSRKISAKRTQTQSIQTQTVLACVILNSAHNKSDSGTQTIDDTGIDVQSQLDGFGVRLVKFLGGKLFSFMKLFNNIK</sequence>
<proteinExistence type="predicted"/>
<protein>
    <submittedName>
        <fullName evidence="1">Uncharacterized protein</fullName>
    </submittedName>
</protein>
<gene>
    <name evidence="1" type="ORF">WKI299_LOCUS11631</name>
</gene>
<evidence type="ECO:0000313" key="2">
    <source>
        <dbReference type="Proteomes" id="UP000663856"/>
    </source>
</evidence>
<name>A0A816QB02_9BILA</name>
<evidence type="ECO:0000313" key="1">
    <source>
        <dbReference type="EMBL" id="CAF2058442.1"/>
    </source>
</evidence>
<comment type="caution">
    <text evidence="1">The sequence shown here is derived from an EMBL/GenBank/DDBJ whole genome shotgun (WGS) entry which is preliminary data.</text>
</comment>
<dbReference type="Proteomes" id="UP000663856">
    <property type="component" value="Unassembled WGS sequence"/>
</dbReference>
<reference evidence="1" key="1">
    <citation type="submission" date="2021-02" db="EMBL/GenBank/DDBJ databases">
        <authorList>
            <person name="Nowell W R."/>
        </authorList>
    </citation>
    <scope>NUCLEOTIDE SEQUENCE</scope>
</reference>
<organism evidence="1 2">
    <name type="scientific">Rotaria magnacalcarata</name>
    <dbReference type="NCBI Taxonomy" id="392030"/>
    <lineage>
        <taxon>Eukaryota</taxon>
        <taxon>Metazoa</taxon>
        <taxon>Spiralia</taxon>
        <taxon>Gnathifera</taxon>
        <taxon>Rotifera</taxon>
        <taxon>Eurotatoria</taxon>
        <taxon>Bdelloidea</taxon>
        <taxon>Philodinida</taxon>
        <taxon>Philodinidae</taxon>
        <taxon>Rotaria</taxon>
    </lineage>
</organism>
<dbReference type="EMBL" id="CAJNRF010004298">
    <property type="protein sequence ID" value="CAF2058442.1"/>
    <property type="molecule type" value="Genomic_DNA"/>
</dbReference>
<accession>A0A816QB02</accession>
<dbReference type="AlphaFoldDB" id="A0A816QB02"/>